<organism evidence="1 2">
    <name type="scientific">Staphylococcus lugdunensis</name>
    <dbReference type="NCBI Taxonomy" id="28035"/>
    <lineage>
        <taxon>Bacteria</taxon>
        <taxon>Bacillati</taxon>
        <taxon>Bacillota</taxon>
        <taxon>Bacilli</taxon>
        <taxon>Bacillales</taxon>
        <taxon>Staphylococcaceae</taxon>
        <taxon>Staphylococcus</taxon>
    </lineage>
</organism>
<gene>
    <name evidence="1" type="ORF">EQ812_04190</name>
</gene>
<evidence type="ECO:0000313" key="2">
    <source>
        <dbReference type="Proteomes" id="UP000293637"/>
    </source>
</evidence>
<reference evidence="1 2" key="1">
    <citation type="journal article" date="2019" name="Sci. Transl. Med.">
        <title>Quorum sensing between bacterial species on the skin protects against epidermal injury in atopic dermatitis.</title>
        <authorList>
            <person name="Williams M.R."/>
        </authorList>
    </citation>
    <scope>NUCLEOTIDE SEQUENCE [LARGE SCALE GENOMIC DNA]</scope>
    <source>
        <strain evidence="1 2">E7</strain>
    </source>
</reference>
<name>A0A4V2KVX3_STALU</name>
<comment type="caution">
    <text evidence="1">The sequence shown here is derived from an EMBL/GenBank/DDBJ whole genome shotgun (WGS) entry which is preliminary data.</text>
</comment>
<dbReference type="AlphaFoldDB" id="A0A4V2KVX3"/>
<proteinExistence type="predicted"/>
<protein>
    <submittedName>
        <fullName evidence="1">Uncharacterized protein</fullName>
    </submittedName>
</protein>
<accession>A0A4V2KVX3</accession>
<sequence length="62" mass="7077">MNTTYFGETLEGTGQAEDRGLNKEKCEKHFVDQSKLVWGPQQREFREEIHQAKQVGVAEAVP</sequence>
<dbReference type="Proteomes" id="UP000293637">
    <property type="component" value="Unassembled WGS sequence"/>
</dbReference>
<dbReference type="EMBL" id="SCHB01000002">
    <property type="protein sequence ID" value="TBW73172.1"/>
    <property type="molecule type" value="Genomic_DNA"/>
</dbReference>
<evidence type="ECO:0000313" key="1">
    <source>
        <dbReference type="EMBL" id="TBW73172.1"/>
    </source>
</evidence>